<feature type="domain" description="Doubled CXXCH motif" evidence="4">
    <location>
        <begin position="178"/>
        <end position="209"/>
    </location>
</feature>
<dbReference type="PANTHER" id="PTHR35038:SF6">
    <property type="entry name" value="SURFACE LOCALIZED DECAHEME CYTOCHROME C LIPOPROTEIN"/>
    <property type="match status" value="1"/>
</dbReference>
<keyword evidence="1 3" id="KW-0732">Signal</keyword>
<evidence type="ECO:0000313" key="6">
    <source>
        <dbReference type="EMBL" id="QFU76812.1"/>
    </source>
</evidence>
<dbReference type="InterPro" id="IPR053875">
    <property type="entry name" value="Cytochrom_c_NrfB-like_dom"/>
</dbReference>
<organism evidence="6 7">
    <name type="scientific">Halioglobus maricola</name>
    <dbReference type="NCBI Taxonomy" id="2601894"/>
    <lineage>
        <taxon>Bacteria</taxon>
        <taxon>Pseudomonadati</taxon>
        <taxon>Pseudomonadota</taxon>
        <taxon>Gammaproteobacteria</taxon>
        <taxon>Cellvibrionales</taxon>
        <taxon>Halieaceae</taxon>
        <taxon>Halioglobus</taxon>
    </lineage>
</organism>
<keyword evidence="7" id="KW-1185">Reference proteome</keyword>
<dbReference type="EMBL" id="CP036422">
    <property type="protein sequence ID" value="QFU76812.1"/>
    <property type="molecule type" value="Genomic_DNA"/>
</dbReference>
<dbReference type="Proteomes" id="UP000326287">
    <property type="component" value="Chromosome"/>
</dbReference>
<evidence type="ECO:0000256" key="3">
    <source>
        <dbReference type="SAM" id="SignalP"/>
    </source>
</evidence>
<dbReference type="RefSeq" id="WP_153239954.1">
    <property type="nucleotide sequence ID" value="NZ_CP036422.1"/>
</dbReference>
<dbReference type="Pfam" id="PF22678">
    <property type="entry name" value="Cytochrom_c_NrfB-like"/>
    <property type="match status" value="1"/>
</dbReference>
<accession>A0A5P9NM30</accession>
<evidence type="ECO:0000256" key="2">
    <source>
        <dbReference type="SAM" id="MobiDB-lite"/>
    </source>
</evidence>
<dbReference type="OrthoDB" id="9814800at2"/>
<protein>
    <submittedName>
        <fullName evidence="6">Uncharacterized protein</fullName>
    </submittedName>
</protein>
<dbReference type="PANTHER" id="PTHR35038">
    <property type="entry name" value="DISSIMILATORY SULFITE REDUCTASE SIRA"/>
    <property type="match status" value="1"/>
</dbReference>
<dbReference type="Gene3D" id="3.90.10.10">
    <property type="entry name" value="Cytochrome C3"/>
    <property type="match status" value="2"/>
</dbReference>
<dbReference type="Pfam" id="PF09699">
    <property type="entry name" value="Paired_CXXCH_1"/>
    <property type="match status" value="1"/>
</dbReference>
<dbReference type="GO" id="GO:0016491">
    <property type="term" value="F:oxidoreductase activity"/>
    <property type="evidence" value="ECO:0007669"/>
    <property type="project" value="TreeGrafter"/>
</dbReference>
<proteinExistence type="predicted"/>
<evidence type="ECO:0000313" key="7">
    <source>
        <dbReference type="Proteomes" id="UP000326287"/>
    </source>
</evidence>
<name>A0A5P9NM30_9GAMM</name>
<dbReference type="InterPro" id="IPR010177">
    <property type="entry name" value="Paired_CXXCH_1"/>
</dbReference>
<sequence length="253" mass="27401">MKIFVTICLLLLPALAMAATDNVDPATASAIQVCLDCHDYGDDAPVHQVLQGSHGIEGDPEDIAGRRACLDCHGESEAHIAAPKKMAPDRSFGPRWPSEAGEQDRPCLDCHEDNTAENWRNALHMVNGLTCVTCHDIHAEVDPVLSHQDQQKVCTDCHESLKEGIHELGGMGDTDPPCSACHNPHDHEQAEPRMRANQSAGCVFCHNGEEMEAIGAFNSKAAKYHGVLGRSERSCIDCHQSIPHAPLPADPDE</sequence>
<evidence type="ECO:0000259" key="4">
    <source>
        <dbReference type="Pfam" id="PF09699"/>
    </source>
</evidence>
<reference evidence="6 7" key="1">
    <citation type="submission" date="2019-02" db="EMBL/GenBank/DDBJ databases">
        <authorList>
            <person name="Li S.-H."/>
        </authorList>
    </citation>
    <scope>NUCLEOTIDE SEQUENCE [LARGE SCALE GENOMIC DNA]</scope>
    <source>
        <strain evidence="6 7">IMCC14385</strain>
    </source>
</reference>
<dbReference type="InterPro" id="IPR051829">
    <property type="entry name" value="Multiheme_Cytochr_ET"/>
</dbReference>
<dbReference type="AlphaFoldDB" id="A0A5P9NM30"/>
<dbReference type="KEGG" id="halc:EY643_14785"/>
<gene>
    <name evidence="6" type="ORF">EY643_14785</name>
</gene>
<feature type="domain" description="Cytochrome c-type protein NrfB-like" evidence="5">
    <location>
        <begin position="69"/>
        <end position="157"/>
    </location>
</feature>
<feature type="signal peptide" evidence="3">
    <location>
        <begin position="1"/>
        <end position="18"/>
    </location>
</feature>
<feature type="region of interest" description="Disordered" evidence="2">
    <location>
        <begin position="84"/>
        <end position="104"/>
    </location>
</feature>
<dbReference type="InterPro" id="IPR036280">
    <property type="entry name" value="Multihaem_cyt_sf"/>
</dbReference>
<dbReference type="SUPFAM" id="SSF48695">
    <property type="entry name" value="Multiheme cytochromes"/>
    <property type="match status" value="1"/>
</dbReference>
<feature type="chain" id="PRO_5024844901" evidence="3">
    <location>
        <begin position="19"/>
        <end position="253"/>
    </location>
</feature>
<evidence type="ECO:0000259" key="5">
    <source>
        <dbReference type="Pfam" id="PF22678"/>
    </source>
</evidence>
<evidence type="ECO:0000256" key="1">
    <source>
        <dbReference type="ARBA" id="ARBA00022729"/>
    </source>
</evidence>